<proteinExistence type="predicted"/>
<protein>
    <submittedName>
        <fullName evidence="1">Uncharacterized protein</fullName>
    </submittedName>
</protein>
<evidence type="ECO:0000313" key="1">
    <source>
        <dbReference type="EMBL" id="WAS94348.1"/>
    </source>
</evidence>
<reference evidence="1" key="1">
    <citation type="submission" date="2022-11" db="EMBL/GenBank/DDBJ databases">
        <title>Minimal conservation of predation-associated metabolite biosynthetic gene clusters underscores biosynthetic potential of Myxococcota including descriptions for ten novel species: Archangium lansinium sp. nov., Myxococcus landrumus sp. nov., Nannocystis bai.</title>
        <authorList>
            <person name="Ahearne A."/>
            <person name="Stevens C."/>
            <person name="Dowd S."/>
        </authorList>
    </citation>
    <scope>NUCLEOTIDE SEQUENCE</scope>
    <source>
        <strain evidence="1">Fl3</strain>
    </source>
</reference>
<keyword evidence="2" id="KW-1185">Reference proteome</keyword>
<accession>A0ABY7H4Y7</accession>
<sequence>MDRESESPHPLGDVDVHCTVVSRASFAELMRSVHERASAVGWPISSLAVHDEEDEPIVGDLAGRTRTRGRFDYGPQARRVFWICEPRGTCCQFFGGVFIREFAEAGEDLALACARAMDDMMVLFGGPETLCVVLGWEDDPAIDVGPGLVGVYRRTLGVEVGVADLAVTVRGRDSAWIEVRTEPSERGRQAALTIQAAIAGALIHECGCDCAEA</sequence>
<dbReference type="RefSeq" id="WP_269036685.1">
    <property type="nucleotide sequence ID" value="NZ_CP114040.1"/>
</dbReference>
<evidence type="ECO:0000313" key="2">
    <source>
        <dbReference type="Proteomes" id="UP001164459"/>
    </source>
</evidence>
<gene>
    <name evidence="1" type="ORF">O0S08_50145</name>
</gene>
<dbReference type="Proteomes" id="UP001164459">
    <property type="component" value="Chromosome"/>
</dbReference>
<organism evidence="1 2">
    <name type="scientific">Nannocystis punicea</name>
    <dbReference type="NCBI Taxonomy" id="2995304"/>
    <lineage>
        <taxon>Bacteria</taxon>
        <taxon>Pseudomonadati</taxon>
        <taxon>Myxococcota</taxon>
        <taxon>Polyangia</taxon>
        <taxon>Nannocystales</taxon>
        <taxon>Nannocystaceae</taxon>
        <taxon>Nannocystis</taxon>
    </lineage>
</organism>
<name>A0ABY7H4Y7_9BACT</name>
<dbReference type="EMBL" id="CP114040">
    <property type="protein sequence ID" value="WAS94348.1"/>
    <property type="molecule type" value="Genomic_DNA"/>
</dbReference>